<dbReference type="EMBL" id="AK357283">
    <property type="protein sequence ID" value="BAJ88497.1"/>
    <property type="molecule type" value="mRNA"/>
</dbReference>
<dbReference type="RefSeq" id="XP_044952039.1">
    <property type="nucleotide sequence ID" value="XM_045096104.1"/>
</dbReference>
<proteinExistence type="evidence at transcript level"/>
<evidence type="ECO:0000256" key="2">
    <source>
        <dbReference type="SAM" id="Phobius"/>
    </source>
</evidence>
<evidence type="ECO:0000313" key="5">
    <source>
        <dbReference type="Proteomes" id="UP000011116"/>
    </source>
</evidence>
<dbReference type="Gramene" id="HORVU.MOREX.r3.6HG0613150.1">
    <property type="protein sequence ID" value="HORVU.MOREX.r3.6HG0613150.1"/>
    <property type="gene ID" value="HORVU.MOREX.r3.6HG0613150"/>
</dbReference>
<dbReference type="EnsemblPlants" id="HORVU.MOREX.r3.6HG0613150.1">
    <property type="protein sequence ID" value="HORVU.MOREX.r3.6HG0613150.1"/>
    <property type="gene ID" value="HORVU.MOREX.r3.6HG0613150"/>
</dbReference>
<keyword evidence="5" id="KW-1185">Reference proteome</keyword>
<feature type="transmembrane region" description="Helical" evidence="2">
    <location>
        <begin position="345"/>
        <end position="363"/>
    </location>
</feature>
<feature type="transmembrane region" description="Helical" evidence="2">
    <location>
        <begin position="318"/>
        <end position="339"/>
    </location>
</feature>
<dbReference type="Gramene" id="HORVU.MOREX.r2.6HG0508360.1">
    <property type="protein sequence ID" value="HORVU.MOREX.r2.6HG0508360.1"/>
    <property type="gene ID" value="HORVU.MOREX.r2.6HG0508360"/>
</dbReference>
<dbReference type="OMA" id="CRFSSAR"/>
<keyword evidence="2" id="KW-0812">Transmembrane</keyword>
<reference evidence="5" key="2">
    <citation type="journal article" date="2012" name="Nature">
        <title>A physical, genetic and functional sequence assembly of the barley genome.</title>
        <authorList>
            <consortium name="The International Barley Genome Sequencing Consortium"/>
            <person name="Mayer K.F."/>
            <person name="Waugh R."/>
            <person name="Brown J.W."/>
            <person name="Schulman A."/>
            <person name="Langridge P."/>
            <person name="Platzer M."/>
            <person name="Fincher G.B."/>
            <person name="Muehlbauer G.J."/>
            <person name="Sato K."/>
            <person name="Close T.J."/>
            <person name="Wise R.P."/>
            <person name="Stein N."/>
        </authorList>
    </citation>
    <scope>NUCLEOTIDE SEQUENCE [LARGE SCALE GENOMIC DNA]</scope>
    <source>
        <strain evidence="5">cv. Morex</strain>
    </source>
</reference>
<dbReference type="GeneID" id="123402214"/>
<reference evidence="4" key="3">
    <citation type="submission" date="2020-10" db="EMBL/GenBank/DDBJ databases">
        <authorList>
            <person name="Scholz U."/>
            <person name="Mascher M."/>
            <person name="Fiebig A."/>
        </authorList>
    </citation>
    <scope>NUCLEOTIDE SEQUENCE [LARGE SCALE GENOMIC DNA]</scope>
    <source>
        <strain evidence="4">cv. Morex</strain>
    </source>
</reference>
<gene>
    <name evidence="4" type="primary">LOC123402214</name>
</gene>
<dbReference type="ExpressionAtlas" id="F2D076">
    <property type="expression patterns" value="baseline and differential"/>
</dbReference>
<reference evidence="4" key="4">
    <citation type="submission" date="2022-01" db="UniProtKB">
        <authorList>
            <consortium name="EnsemblPlants"/>
        </authorList>
    </citation>
    <scope>IDENTIFICATION</scope>
    <source>
        <strain evidence="4">subsp. vulgare</strain>
    </source>
</reference>
<name>F2D076_HORVV</name>
<evidence type="ECO:0000313" key="3">
    <source>
        <dbReference type="EMBL" id="BAJ88497.1"/>
    </source>
</evidence>
<feature type="region of interest" description="Disordered" evidence="1">
    <location>
        <begin position="141"/>
        <end position="160"/>
    </location>
</feature>
<dbReference type="Proteomes" id="UP000011116">
    <property type="component" value="Chromosome 6H"/>
</dbReference>
<keyword evidence="2" id="KW-1133">Transmembrane helix</keyword>
<keyword evidence="2" id="KW-0472">Membrane</keyword>
<protein>
    <submittedName>
        <fullName evidence="3">Predicted protein</fullName>
    </submittedName>
</protein>
<accession>F2D076</accession>
<dbReference type="KEGG" id="hvg:123402214"/>
<feature type="transmembrane region" description="Helical" evidence="2">
    <location>
        <begin position="284"/>
        <end position="306"/>
    </location>
</feature>
<dbReference type="OrthoDB" id="673561at2759"/>
<sequence length="367" mass="40474">MEDVQRTEALLLAVRFLTGGAANFAIALSKAALPAAATQLAQHAREIADSADDSELDSSGLRAAADRLSQADFASRPRAISDLVLQCSRLDGLAAAGDAAAFSDIRRRILEAEMAGRTLLRVIPARQLDFLLEAEMAQERDECSDRDAARGRADAAAREEVDAEAARANGWWWRRLASRLSSARETGWWRRLASRFSKKSETGGGGGLPEADLEAVPLIAPHSRPDPSTSNTPSQDWLPPLGNWLTTQTFALAASMCLLPYMSPAGILSDEADFNDDYRWRVQFVFQTWWCLVAMGVPCTLCGRSWIEQHYARISAHLGMLGITVNVLFFCHWMLAAIATNVMKVFLGGATAYFLMYWIRCCWVREI</sequence>
<reference evidence="3" key="1">
    <citation type="journal article" date="2011" name="Plant Physiol.">
        <title>Comprehensive sequence analysis of 24,783 barley full-length cDNAs derived from 12 clone libraries.</title>
        <authorList>
            <person name="Matsumoto T."/>
            <person name="Tanaka T."/>
            <person name="Sakai H."/>
            <person name="Amano N."/>
            <person name="Kanamori H."/>
            <person name="Kurita K."/>
            <person name="Kikuta A."/>
            <person name="Kamiya K."/>
            <person name="Yamamoto M."/>
            <person name="Ikawa H."/>
            <person name="Fujii N."/>
            <person name="Hori K."/>
            <person name="Itoh T."/>
            <person name="Sato K."/>
        </authorList>
    </citation>
    <scope>NUCLEOTIDE SEQUENCE</scope>
</reference>
<dbReference type="AlphaFoldDB" id="F2D076"/>
<evidence type="ECO:0000256" key="1">
    <source>
        <dbReference type="SAM" id="MobiDB-lite"/>
    </source>
</evidence>
<evidence type="ECO:0000313" key="4">
    <source>
        <dbReference type="EnsemblPlants" id="HORVU.MOREX.r3.6HG0613150.1"/>
    </source>
</evidence>
<organism evidence="3">
    <name type="scientific">Hordeum vulgare subsp. vulgare</name>
    <name type="common">Domesticated barley</name>
    <dbReference type="NCBI Taxonomy" id="112509"/>
    <lineage>
        <taxon>Eukaryota</taxon>
        <taxon>Viridiplantae</taxon>
        <taxon>Streptophyta</taxon>
        <taxon>Embryophyta</taxon>
        <taxon>Tracheophyta</taxon>
        <taxon>Spermatophyta</taxon>
        <taxon>Magnoliopsida</taxon>
        <taxon>Liliopsida</taxon>
        <taxon>Poales</taxon>
        <taxon>Poaceae</taxon>
        <taxon>BOP clade</taxon>
        <taxon>Pooideae</taxon>
        <taxon>Triticodae</taxon>
        <taxon>Triticeae</taxon>
        <taxon>Hordeinae</taxon>
        <taxon>Hordeum</taxon>
    </lineage>
</organism>